<dbReference type="PROSITE" id="PS50977">
    <property type="entry name" value="HTH_TETR_2"/>
    <property type="match status" value="1"/>
</dbReference>
<dbReference type="SUPFAM" id="SSF46689">
    <property type="entry name" value="Homeodomain-like"/>
    <property type="match status" value="1"/>
</dbReference>
<accession>A0A6I4T424</accession>
<keyword evidence="2 4" id="KW-0238">DNA-binding</keyword>
<gene>
    <name evidence="6" type="ORF">GRI91_03490</name>
</gene>
<dbReference type="Proteomes" id="UP000438476">
    <property type="component" value="Unassembled WGS sequence"/>
</dbReference>
<dbReference type="PANTHER" id="PTHR30055:SF234">
    <property type="entry name" value="HTH-TYPE TRANSCRIPTIONAL REGULATOR BETI"/>
    <property type="match status" value="1"/>
</dbReference>
<dbReference type="Pfam" id="PF21306">
    <property type="entry name" value="TetR_C_40"/>
    <property type="match status" value="1"/>
</dbReference>
<comment type="caution">
    <text evidence="6">The sequence shown here is derived from an EMBL/GenBank/DDBJ whole genome shotgun (WGS) entry which is preliminary data.</text>
</comment>
<dbReference type="Gene3D" id="1.10.357.10">
    <property type="entry name" value="Tetracycline Repressor, domain 2"/>
    <property type="match status" value="1"/>
</dbReference>
<dbReference type="InterPro" id="IPR009057">
    <property type="entry name" value="Homeodomain-like_sf"/>
</dbReference>
<organism evidence="6 7">
    <name type="scientific">Altericroceibacterium endophyticum</name>
    <dbReference type="NCBI Taxonomy" id="1808508"/>
    <lineage>
        <taxon>Bacteria</taxon>
        <taxon>Pseudomonadati</taxon>
        <taxon>Pseudomonadota</taxon>
        <taxon>Alphaproteobacteria</taxon>
        <taxon>Sphingomonadales</taxon>
        <taxon>Erythrobacteraceae</taxon>
        <taxon>Altericroceibacterium</taxon>
    </lineage>
</organism>
<dbReference type="GO" id="GO:0000976">
    <property type="term" value="F:transcription cis-regulatory region binding"/>
    <property type="evidence" value="ECO:0007669"/>
    <property type="project" value="TreeGrafter"/>
</dbReference>
<keyword evidence="7" id="KW-1185">Reference proteome</keyword>
<evidence type="ECO:0000313" key="7">
    <source>
        <dbReference type="Proteomes" id="UP000438476"/>
    </source>
</evidence>
<dbReference type="AlphaFoldDB" id="A0A6I4T424"/>
<evidence type="ECO:0000256" key="2">
    <source>
        <dbReference type="ARBA" id="ARBA00023125"/>
    </source>
</evidence>
<dbReference type="InterPro" id="IPR001647">
    <property type="entry name" value="HTH_TetR"/>
</dbReference>
<keyword evidence="3" id="KW-0804">Transcription</keyword>
<keyword evidence="1" id="KW-0805">Transcription regulation</keyword>
<evidence type="ECO:0000256" key="4">
    <source>
        <dbReference type="PROSITE-ProRule" id="PRU00335"/>
    </source>
</evidence>
<dbReference type="GO" id="GO:0003700">
    <property type="term" value="F:DNA-binding transcription factor activity"/>
    <property type="evidence" value="ECO:0007669"/>
    <property type="project" value="TreeGrafter"/>
</dbReference>
<sequence>MSKKYKIDPARRAEIGRERRARTRANILSAAFEIFGDEHGLFARIEDIAEGANVTRATFYNHFSNIEELREALSYEVTHDFLAAVTNTISQLPDARQRASVALRFYLHRARSDRRWGWSMLNLSASGRIFGAETYVQAEVTVLEGIEEGHFIIPSSKVGRDILLGSTLAAMGSVTREDTPQNYPEIVAGYILHALGVSYDEAKNIAGMDLPELIYPSATEGSAGAV</sequence>
<dbReference type="OrthoDB" id="9811084at2"/>
<dbReference type="InterPro" id="IPR049513">
    <property type="entry name" value="TetR_C_40"/>
</dbReference>
<proteinExistence type="predicted"/>
<dbReference type="RefSeq" id="WP_160735198.1">
    <property type="nucleotide sequence ID" value="NZ_WTYT01000001.1"/>
</dbReference>
<feature type="DNA-binding region" description="H-T-H motif" evidence="4">
    <location>
        <begin position="44"/>
        <end position="63"/>
    </location>
</feature>
<dbReference type="EMBL" id="WTYT01000001">
    <property type="protein sequence ID" value="MXO64813.1"/>
    <property type="molecule type" value="Genomic_DNA"/>
</dbReference>
<dbReference type="PANTHER" id="PTHR30055">
    <property type="entry name" value="HTH-TYPE TRANSCRIPTIONAL REGULATOR RUTR"/>
    <property type="match status" value="1"/>
</dbReference>
<evidence type="ECO:0000256" key="1">
    <source>
        <dbReference type="ARBA" id="ARBA00023015"/>
    </source>
</evidence>
<evidence type="ECO:0000256" key="3">
    <source>
        <dbReference type="ARBA" id="ARBA00023163"/>
    </source>
</evidence>
<protein>
    <submittedName>
        <fullName evidence="6">TetR family transcriptional regulator</fullName>
    </submittedName>
</protein>
<evidence type="ECO:0000259" key="5">
    <source>
        <dbReference type="PROSITE" id="PS50977"/>
    </source>
</evidence>
<name>A0A6I4T424_9SPHN</name>
<dbReference type="InterPro" id="IPR050109">
    <property type="entry name" value="HTH-type_TetR-like_transc_reg"/>
</dbReference>
<dbReference type="Pfam" id="PF00440">
    <property type="entry name" value="TetR_N"/>
    <property type="match status" value="1"/>
</dbReference>
<feature type="domain" description="HTH tetR-type" evidence="5">
    <location>
        <begin position="21"/>
        <end position="81"/>
    </location>
</feature>
<evidence type="ECO:0000313" key="6">
    <source>
        <dbReference type="EMBL" id="MXO64813.1"/>
    </source>
</evidence>
<reference evidence="6 7" key="1">
    <citation type="submission" date="2019-12" db="EMBL/GenBank/DDBJ databases">
        <title>Genomic-based taxomic classification of the family Erythrobacteraceae.</title>
        <authorList>
            <person name="Xu L."/>
        </authorList>
    </citation>
    <scope>NUCLEOTIDE SEQUENCE [LARGE SCALE GENOMIC DNA]</scope>
    <source>
        <strain evidence="6 7">LMG 29518</strain>
    </source>
</reference>